<organism evidence="1 2">
    <name type="scientific">Musa balbisiana</name>
    <name type="common">Banana</name>
    <dbReference type="NCBI Taxonomy" id="52838"/>
    <lineage>
        <taxon>Eukaryota</taxon>
        <taxon>Viridiplantae</taxon>
        <taxon>Streptophyta</taxon>
        <taxon>Embryophyta</taxon>
        <taxon>Tracheophyta</taxon>
        <taxon>Spermatophyta</taxon>
        <taxon>Magnoliopsida</taxon>
        <taxon>Liliopsida</taxon>
        <taxon>Zingiberales</taxon>
        <taxon>Musaceae</taxon>
        <taxon>Musa</taxon>
    </lineage>
</organism>
<name>A0A4V4H7Q7_MUSBA</name>
<accession>A0A4V4H7Q7</accession>
<proteinExistence type="predicted"/>
<dbReference type="AlphaFoldDB" id="A0A4V4H7Q7"/>
<evidence type="ECO:0000313" key="1">
    <source>
        <dbReference type="EMBL" id="THU64655.1"/>
    </source>
</evidence>
<sequence>MDVSLDMFGAGECRWNFKRGERKEWCKEAGQIVRPLLVEGASPVVRKPSKHPDEHLVENGTKAKMQFLIDNYDGNVNNSSS</sequence>
<gene>
    <name evidence="1" type="ORF">C4D60_Mb01t28750</name>
</gene>
<dbReference type="EMBL" id="PYDT01000004">
    <property type="protein sequence ID" value="THU64655.1"/>
    <property type="molecule type" value="Genomic_DNA"/>
</dbReference>
<reference evidence="1 2" key="1">
    <citation type="journal article" date="2019" name="Nat. Plants">
        <title>Genome sequencing of Musa balbisiana reveals subgenome evolution and function divergence in polyploid bananas.</title>
        <authorList>
            <person name="Yao X."/>
        </authorList>
    </citation>
    <scope>NUCLEOTIDE SEQUENCE [LARGE SCALE GENOMIC DNA]</scope>
    <source>
        <strain evidence="2">cv. DH-PKW</strain>
        <tissue evidence="1">Leaves</tissue>
    </source>
</reference>
<protein>
    <submittedName>
        <fullName evidence="1">Uncharacterized protein</fullName>
    </submittedName>
</protein>
<comment type="caution">
    <text evidence="1">The sequence shown here is derived from an EMBL/GenBank/DDBJ whole genome shotgun (WGS) entry which is preliminary data.</text>
</comment>
<keyword evidence="2" id="KW-1185">Reference proteome</keyword>
<dbReference type="Proteomes" id="UP000317650">
    <property type="component" value="Chromosome 1"/>
</dbReference>
<evidence type="ECO:0000313" key="2">
    <source>
        <dbReference type="Proteomes" id="UP000317650"/>
    </source>
</evidence>